<dbReference type="PANTHER" id="PTHR13510">
    <property type="entry name" value="FYVE-FINGER-CONTAINING RAB5 EFFECTOR PROTEIN RABENOSYN-5-RELATED"/>
    <property type="match status" value="1"/>
</dbReference>
<dbReference type="PANTHER" id="PTHR13510:SF44">
    <property type="entry name" value="RABENOSYN-5"/>
    <property type="match status" value="1"/>
</dbReference>
<feature type="region of interest" description="Disordered" evidence="2">
    <location>
        <begin position="318"/>
        <end position="344"/>
    </location>
</feature>
<feature type="region of interest" description="Disordered" evidence="2">
    <location>
        <begin position="358"/>
        <end position="385"/>
    </location>
</feature>
<evidence type="ECO:0000256" key="1">
    <source>
        <dbReference type="SAM" id="Coils"/>
    </source>
</evidence>
<dbReference type="CDD" id="cd00065">
    <property type="entry name" value="FYVE_like_SF"/>
    <property type="match status" value="1"/>
</dbReference>
<dbReference type="EMBL" id="JAENGY010000332">
    <property type="protein sequence ID" value="KAG6965602.1"/>
    <property type="molecule type" value="Genomic_DNA"/>
</dbReference>
<proteinExistence type="predicted"/>
<evidence type="ECO:0008006" key="5">
    <source>
        <dbReference type="Google" id="ProtNLM"/>
    </source>
</evidence>
<sequence>MPAEPIRFTPVQLYENEREDLIKLAHEQYVTLFKNVRFAQTNGFASQVRAFSRTTRATVCAETKIHATIPELVDVFLGDRTNAAIGFAQSQQIYRFLAPTGEHPYRSCGMRWSLWHSPSKLIRQRDIVYLEYMDIFVDERGPFLHCCGTVYTATDAPNVLEATTYYDADTQGVPPWMTKIVANRKAKNPQNLEHLIRLEHVMKEGVDPDSSLQEKKLNAKVCVGCNAVLPKWGRHRKCRDCCEFICKSCSDVVHCAIQGRRKLNQICVHCVDDFLVRTNRQLELTLPSSVSFQSDDASTPGSLSGRFMSIDSVEASTTAADRGGRSLASSYSSTAESENSQPKAIDVTVKKEQVDKLITGDGGKKPPLQKTRSRHAMSEGTSTPAAVDLSMVQQYAYSRSPDHPYALEMLPLPKEELDNLRGDARATYQSLFPAVQAAVRFGSDGEVFNVAHRTGSNCKSMAMWTTSVLFGTLEEVAALYLDQSGRVPMVLDSARSRRLYELEKPSNNRPLRGAAMRWSLWKPPSKLSDGRDVCFLEYMDSFVDRETGCRVWARSMRSINHLCCPASQHPEGPVRTYMRVSGIIFRETNRPNVLEHVTFIHIDGRGVPNWVVQQAIAANKKAADNLNQVLKIMRQLRPRQAPGSNASEGDGSRGCKACGDRVSKWTIAKRCRFCDAILCKKCVEICYHRADASGKNHRMCLSCAIYTGSVNSTSRSLSGLDYNRPNRSQTRLRNARDQRPEAPLTLSKQNSLRTYVMQSSVCSEGERPSISMTDSVGSGSREDPAAVRERLENMQVYSPTSSSVNSSSNQEWRQRTRSRHNSRVLTGLGTRATTSRTHRSVVSVRTGYASCGGNQTRRRYLSEKQSTIKSHVSLTMEDAESELQRLESNHSELLLHQGTLRKQLAFKNEQLKQFQVAVNEAQTLLDERQSEQMARK</sequence>
<evidence type="ECO:0000313" key="4">
    <source>
        <dbReference type="Proteomes" id="UP000709295"/>
    </source>
</evidence>
<feature type="compositionally biased region" description="Low complexity" evidence="2">
    <location>
        <begin position="798"/>
        <end position="808"/>
    </location>
</feature>
<organism evidence="3 4">
    <name type="scientific">Phytophthora aleatoria</name>
    <dbReference type="NCBI Taxonomy" id="2496075"/>
    <lineage>
        <taxon>Eukaryota</taxon>
        <taxon>Sar</taxon>
        <taxon>Stramenopiles</taxon>
        <taxon>Oomycota</taxon>
        <taxon>Peronosporomycetes</taxon>
        <taxon>Peronosporales</taxon>
        <taxon>Peronosporaceae</taxon>
        <taxon>Phytophthora</taxon>
    </lineage>
</organism>
<evidence type="ECO:0000256" key="2">
    <source>
        <dbReference type="SAM" id="MobiDB-lite"/>
    </source>
</evidence>
<dbReference type="AlphaFoldDB" id="A0A8J5MGJ9"/>
<feature type="region of interest" description="Disordered" evidence="2">
    <location>
        <begin position="795"/>
        <end position="820"/>
    </location>
</feature>
<protein>
    <recommendedName>
        <fullName evidence="5">FYVE-type domain-containing protein</fullName>
    </recommendedName>
</protein>
<feature type="coiled-coil region" evidence="1">
    <location>
        <begin position="869"/>
        <end position="896"/>
    </location>
</feature>
<keyword evidence="1" id="KW-0175">Coiled coil</keyword>
<feature type="region of interest" description="Disordered" evidence="2">
    <location>
        <begin position="712"/>
        <end position="744"/>
    </location>
</feature>
<dbReference type="InterPro" id="IPR052727">
    <property type="entry name" value="Rab4/Rab5_effector"/>
</dbReference>
<gene>
    <name evidence="3" type="ORF">JG688_00007130</name>
</gene>
<dbReference type="CDD" id="cd19757">
    <property type="entry name" value="Bbox1"/>
    <property type="match status" value="1"/>
</dbReference>
<name>A0A8J5MGJ9_9STRA</name>
<feature type="compositionally biased region" description="Low complexity" evidence="2">
    <location>
        <begin position="326"/>
        <end position="340"/>
    </location>
</feature>
<comment type="caution">
    <text evidence="3">The sequence shown here is derived from an EMBL/GenBank/DDBJ whole genome shotgun (WGS) entry which is preliminary data.</text>
</comment>
<keyword evidence="4" id="KW-1185">Reference proteome</keyword>
<evidence type="ECO:0000313" key="3">
    <source>
        <dbReference type="EMBL" id="KAG6965602.1"/>
    </source>
</evidence>
<accession>A0A8J5MGJ9</accession>
<reference evidence="3" key="1">
    <citation type="submission" date="2021-01" db="EMBL/GenBank/DDBJ databases">
        <title>Phytophthora aleatoria, a newly-described species from Pinus radiata is distinct from Phytophthora cactorum isolates based on comparative genomics.</title>
        <authorList>
            <person name="Mcdougal R."/>
            <person name="Panda P."/>
            <person name="Williams N."/>
            <person name="Studholme D.J."/>
        </authorList>
    </citation>
    <scope>NUCLEOTIDE SEQUENCE</scope>
    <source>
        <strain evidence="3">NZFS 4037</strain>
    </source>
</reference>
<dbReference type="Proteomes" id="UP000709295">
    <property type="component" value="Unassembled WGS sequence"/>
</dbReference>